<evidence type="ECO:0000259" key="2">
    <source>
        <dbReference type="Pfam" id="PF00144"/>
    </source>
</evidence>
<dbReference type="InterPro" id="IPR011990">
    <property type="entry name" value="TPR-like_helical_dom_sf"/>
</dbReference>
<dbReference type="SUPFAM" id="SSF56601">
    <property type="entry name" value="beta-lactamase/transpeptidase-like"/>
    <property type="match status" value="1"/>
</dbReference>
<sequence>MDIKNKIIRNLDVIINEYVEKEIIPGLAVGVVYDNEILYTKGFGVKNVDTKEPVDENSLFHMASVSKTFVATGIMQLVENGKIKLDSHLTEYLPYFQLKDDRYKNITIRQLLSHMSGMPDVDDYRWDKPQYDEDALEKYVKSIKNEELMWESGEKFAYSNIAFEILGDVIAKASGVSFEEYMKVNILEVLQMKESDFFNPNVSKELLTTPHILGVENGYAGVVSEVFPYNRAHGPSSTLCSNVTEMCNYAIANMNGGCFGGEKILEPHSYSELWHNHGSTGWGGYTSEVGLAWFLGEYKGNKVRSHSGLDTGFRSNFIILPESGISVVIMTNSDYIGLKLICTAILDILLGEEVQYVKQSLAHYMAKKLFDNNFEAALKEYYLIKENSFDKYNFIEDEFKFVAYELVEMEKVKEAIEIMKISTEISPESSNLYYNLGKMYLLHGDKELALENYKKSMELDPDNIKVKKKVEELIKEIE</sequence>
<dbReference type="RefSeq" id="WP_039636028.1">
    <property type="nucleotide sequence ID" value="NZ_AYSO01000020.1"/>
</dbReference>
<dbReference type="InterPro" id="IPR001466">
    <property type="entry name" value="Beta-lactam-related"/>
</dbReference>
<dbReference type="SMART" id="SM00028">
    <property type="entry name" value="TPR"/>
    <property type="match status" value="1"/>
</dbReference>
<feature type="repeat" description="TPR" evidence="1">
    <location>
        <begin position="430"/>
        <end position="463"/>
    </location>
</feature>
<dbReference type="PANTHER" id="PTHR46825:SF9">
    <property type="entry name" value="BETA-LACTAMASE-RELATED DOMAIN-CONTAINING PROTEIN"/>
    <property type="match status" value="1"/>
</dbReference>
<organism evidence="3 4">
    <name type="scientific">Clostridium argentinense CDC 2741</name>
    <dbReference type="NCBI Taxonomy" id="1418104"/>
    <lineage>
        <taxon>Bacteria</taxon>
        <taxon>Bacillati</taxon>
        <taxon>Bacillota</taxon>
        <taxon>Clostridia</taxon>
        <taxon>Eubacteriales</taxon>
        <taxon>Clostridiaceae</taxon>
        <taxon>Clostridium</taxon>
    </lineage>
</organism>
<dbReference type="OrthoDB" id="9797709at2"/>
<dbReference type="Gene3D" id="1.25.40.10">
    <property type="entry name" value="Tetratricopeptide repeat domain"/>
    <property type="match status" value="1"/>
</dbReference>
<dbReference type="Pfam" id="PF00144">
    <property type="entry name" value="Beta-lactamase"/>
    <property type="match status" value="1"/>
</dbReference>
<dbReference type="STRING" id="29341.RSJ17_04210"/>
<dbReference type="SUPFAM" id="SSF48452">
    <property type="entry name" value="TPR-like"/>
    <property type="match status" value="1"/>
</dbReference>
<dbReference type="InterPro" id="IPR019734">
    <property type="entry name" value="TPR_rpt"/>
</dbReference>
<dbReference type="AlphaFoldDB" id="A0A0C1UBZ9"/>
<dbReference type="InterPro" id="IPR050491">
    <property type="entry name" value="AmpC-like"/>
</dbReference>
<dbReference type="Pfam" id="PF00515">
    <property type="entry name" value="TPR_1"/>
    <property type="match status" value="1"/>
</dbReference>
<evidence type="ECO:0000256" key="1">
    <source>
        <dbReference type="PROSITE-ProRule" id="PRU00339"/>
    </source>
</evidence>
<keyword evidence="1" id="KW-0802">TPR repeat</keyword>
<dbReference type="EMBL" id="AYSO01000020">
    <property type="protein sequence ID" value="KIE45070.1"/>
    <property type="molecule type" value="Genomic_DNA"/>
</dbReference>
<evidence type="ECO:0000313" key="4">
    <source>
        <dbReference type="Proteomes" id="UP000031366"/>
    </source>
</evidence>
<feature type="domain" description="Beta-lactamase-related" evidence="2">
    <location>
        <begin position="14"/>
        <end position="335"/>
    </location>
</feature>
<dbReference type="PROSITE" id="PS50005">
    <property type="entry name" value="TPR"/>
    <property type="match status" value="1"/>
</dbReference>
<evidence type="ECO:0000313" key="3">
    <source>
        <dbReference type="EMBL" id="KIE45070.1"/>
    </source>
</evidence>
<keyword evidence="4" id="KW-1185">Reference proteome</keyword>
<protein>
    <submittedName>
        <fullName evidence="3">Tetratricopeptide repeat family protein</fullName>
    </submittedName>
</protein>
<dbReference type="PROSITE" id="PS50293">
    <property type="entry name" value="TPR_REGION"/>
    <property type="match status" value="1"/>
</dbReference>
<gene>
    <name evidence="3" type="ORF">U732_280</name>
</gene>
<dbReference type="Gene3D" id="3.40.710.10">
    <property type="entry name" value="DD-peptidase/beta-lactamase superfamily"/>
    <property type="match status" value="1"/>
</dbReference>
<reference evidence="3 4" key="1">
    <citation type="journal article" date="2015" name="Infect. Genet. Evol.">
        <title>Genomic sequences of six botulinum neurotoxin-producing strains representing three clostridial species illustrate the mobility and diversity of botulinum neurotoxin genes.</title>
        <authorList>
            <person name="Smith T.J."/>
            <person name="Hill K.K."/>
            <person name="Xie G."/>
            <person name="Foley B.T."/>
            <person name="Williamson C.H."/>
            <person name="Foster J.T."/>
            <person name="Johnson S.L."/>
            <person name="Chertkov O."/>
            <person name="Teshima H."/>
            <person name="Gibbons H.S."/>
            <person name="Johnsky L.A."/>
            <person name="Karavis M.A."/>
            <person name="Smith L.A."/>
        </authorList>
    </citation>
    <scope>NUCLEOTIDE SEQUENCE [LARGE SCALE GENOMIC DNA]</scope>
    <source>
        <strain evidence="3 4">CDC 2741</strain>
    </source>
</reference>
<accession>A0A0C1UBZ9</accession>
<dbReference type="InterPro" id="IPR012338">
    <property type="entry name" value="Beta-lactam/transpept-like"/>
</dbReference>
<name>A0A0C1UBZ9_9CLOT</name>
<proteinExistence type="predicted"/>
<dbReference type="Proteomes" id="UP000031366">
    <property type="component" value="Unassembled WGS sequence"/>
</dbReference>
<dbReference type="PANTHER" id="PTHR46825">
    <property type="entry name" value="D-ALANYL-D-ALANINE-CARBOXYPEPTIDASE/ENDOPEPTIDASE AMPH"/>
    <property type="match status" value="1"/>
</dbReference>
<comment type="caution">
    <text evidence="3">The sequence shown here is derived from an EMBL/GenBank/DDBJ whole genome shotgun (WGS) entry which is preliminary data.</text>
</comment>